<keyword evidence="1" id="KW-0472">Membrane</keyword>
<accession>A0ABT7EJ29</accession>
<keyword evidence="3" id="KW-1185">Reference proteome</keyword>
<dbReference type="EMBL" id="JASJUT010000003">
    <property type="protein sequence ID" value="MDK2595048.1"/>
    <property type="molecule type" value="Genomic_DNA"/>
</dbReference>
<organism evidence="2 3">
    <name type="scientific">Pseudoalteromonas obscura</name>
    <dbReference type="NCBI Taxonomy" id="3048491"/>
    <lineage>
        <taxon>Bacteria</taxon>
        <taxon>Pseudomonadati</taxon>
        <taxon>Pseudomonadota</taxon>
        <taxon>Gammaproteobacteria</taxon>
        <taxon>Alteromonadales</taxon>
        <taxon>Pseudoalteromonadaceae</taxon>
        <taxon>Pseudoalteromonas</taxon>
    </lineage>
</organism>
<feature type="transmembrane region" description="Helical" evidence="1">
    <location>
        <begin position="72"/>
        <end position="90"/>
    </location>
</feature>
<dbReference type="RefSeq" id="WP_284136890.1">
    <property type="nucleotide sequence ID" value="NZ_JASJUT010000003.1"/>
</dbReference>
<keyword evidence="1" id="KW-1133">Transmembrane helix</keyword>
<comment type="caution">
    <text evidence="2">The sequence shown here is derived from an EMBL/GenBank/DDBJ whole genome shotgun (WGS) entry which is preliminary data.</text>
</comment>
<evidence type="ECO:0008006" key="4">
    <source>
        <dbReference type="Google" id="ProtNLM"/>
    </source>
</evidence>
<feature type="transmembrane region" description="Helical" evidence="1">
    <location>
        <begin position="43"/>
        <end position="60"/>
    </location>
</feature>
<proteinExistence type="predicted"/>
<evidence type="ECO:0000313" key="3">
    <source>
        <dbReference type="Proteomes" id="UP001231915"/>
    </source>
</evidence>
<dbReference type="Proteomes" id="UP001231915">
    <property type="component" value="Unassembled WGS sequence"/>
</dbReference>
<feature type="transmembrane region" description="Helical" evidence="1">
    <location>
        <begin position="96"/>
        <end position="120"/>
    </location>
</feature>
<protein>
    <recommendedName>
        <fullName evidence="4">DUF4345 domain-containing protein</fullName>
    </recommendedName>
</protein>
<reference evidence="2 3" key="1">
    <citation type="submission" date="2023-05" db="EMBL/GenBank/DDBJ databases">
        <title>Pseudoalteromonas ardens sp. nov., Pseudoalteromonas obscura sp. nov., and Pseudoalteromonas umbrosa sp. nov., isolated from the coral Montipora capitata.</title>
        <authorList>
            <person name="Thomas E.M."/>
            <person name="Smith E.M."/>
            <person name="Papke E."/>
            <person name="Shlafstein M.D."/>
            <person name="Oline D.K."/>
            <person name="Videau P."/>
            <person name="Saw J.H."/>
            <person name="Strangman W.K."/>
            <person name="Ushijima B."/>
        </authorList>
    </citation>
    <scope>NUCLEOTIDE SEQUENCE [LARGE SCALE GENOMIC DNA]</scope>
    <source>
        <strain evidence="2 3">P94</strain>
    </source>
</reference>
<evidence type="ECO:0000313" key="2">
    <source>
        <dbReference type="EMBL" id="MDK2595048.1"/>
    </source>
</evidence>
<keyword evidence="1" id="KW-0812">Transmembrane</keyword>
<sequence length="134" mass="15082">MQFKTLSIVTAIIAGFLFLALLLFPELMYSLFQIPQTESASFMARRAAILFLTLGILSWLMRNADHAESRKMVCLSFIIMMFGLAGLGAFEYVRGYAGVGIGLAIATELALGLAYLKVYFDTRYRLNRQHQLEQ</sequence>
<evidence type="ECO:0000256" key="1">
    <source>
        <dbReference type="SAM" id="Phobius"/>
    </source>
</evidence>
<gene>
    <name evidence="2" type="ORF">QNM18_08335</name>
</gene>
<name>A0ABT7EJ29_9GAMM</name>